<organism evidence="3">
    <name type="scientific">Hexamita inflata</name>
    <dbReference type="NCBI Taxonomy" id="28002"/>
    <lineage>
        <taxon>Eukaryota</taxon>
        <taxon>Metamonada</taxon>
        <taxon>Diplomonadida</taxon>
        <taxon>Hexamitidae</taxon>
        <taxon>Hexamitinae</taxon>
        <taxon>Hexamita</taxon>
    </lineage>
</organism>
<feature type="region of interest" description="Disordered" evidence="1">
    <location>
        <begin position="290"/>
        <end position="326"/>
    </location>
</feature>
<dbReference type="Proteomes" id="UP001642409">
    <property type="component" value="Unassembled WGS sequence"/>
</dbReference>
<evidence type="ECO:0000313" key="3">
    <source>
        <dbReference type="EMBL" id="CAI9954909.1"/>
    </source>
</evidence>
<dbReference type="EMBL" id="CAXDID020000257">
    <property type="protein sequence ID" value="CAL6065778.1"/>
    <property type="molecule type" value="Genomic_DNA"/>
</dbReference>
<accession>A0AA86UGH2</accession>
<proteinExistence type="predicted"/>
<comment type="caution">
    <text evidence="3">The sequence shown here is derived from an EMBL/GenBank/DDBJ whole genome shotgun (WGS) entry which is preliminary data.</text>
</comment>
<protein>
    <submittedName>
        <fullName evidence="3">Uncharacterized protein</fullName>
    </submittedName>
</protein>
<feature type="transmembrane region" description="Helical" evidence="2">
    <location>
        <begin position="248"/>
        <end position="268"/>
    </location>
</feature>
<reference evidence="3" key="1">
    <citation type="submission" date="2023-06" db="EMBL/GenBank/DDBJ databases">
        <authorList>
            <person name="Kurt Z."/>
        </authorList>
    </citation>
    <scope>NUCLEOTIDE SEQUENCE</scope>
</reference>
<gene>
    <name evidence="3" type="ORF">HINF_LOCUS42554</name>
    <name evidence="4" type="ORF">HINF_LOCUS52003</name>
</gene>
<dbReference type="AlphaFoldDB" id="A0AA86UGH2"/>
<name>A0AA86UGH2_9EUKA</name>
<reference evidence="4 5" key="2">
    <citation type="submission" date="2024-07" db="EMBL/GenBank/DDBJ databases">
        <authorList>
            <person name="Akdeniz Z."/>
        </authorList>
    </citation>
    <scope>NUCLEOTIDE SEQUENCE [LARGE SCALE GENOMIC DNA]</scope>
</reference>
<keyword evidence="2" id="KW-0812">Transmembrane</keyword>
<evidence type="ECO:0000313" key="5">
    <source>
        <dbReference type="Proteomes" id="UP001642409"/>
    </source>
</evidence>
<evidence type="ECO:0000313" key="4">
    <source>
        <dbReference type="EMBL" id="CAL6065778.1"/>
    </source>
</evidence>
<dbReference type="EMBL" id="CATOUU010000852">
    <property type="protein sequence ID" value="CAI9954909.1"/>
    <property type="molecule type" value="Genomic_DNA"/>
</dbReference>
<keyword evidence="2" id="KW-0472">Membrane</keyword>
<evidence type="ECO:0000256" key="2">
    <source>
        <dbReference type="SAM" id="Phobius"/>
    </source>
</evidence>
<keyword evidence="2" id="KW-1133">Transmembrane helix</keyword>
<feature type="compositionally biased region" description="Polar residues" evidence="1">
    <location>
        <begin position="291"/>
        <end position="326"/>
    </location>
</feature>
<evidence type="ECO:0000256" key="1">
    <source>
        <dbReference type="SAM" id="MobiDB-lite"/>
    </source>
</evidence>
<sequence>MLSLIASMQACNMQGSITSLNVNFFHMQLSRPQGCQRIFSPTYAYVFAGDQPIFRFVLHGNETETTLLRQTTPTLGMDVVVKCNPQYKDDCPTMISRIASDSMGDLTLSIEVTGIYVDKLANKQSITEKAALPVPVALIQDPVSISLVQDTVLMNITVSTAPAGLVTLGFTCRMAVNPTNATTADLVSVTIPASPYTFVEGKNMIQASCPGCLGFQIHTCDVTLNSSIYYDCGSQLIANRVSTSSAPVLTPIILVVVAGAILLGFMYYKRTVKNQKYRKPVHIDRKLVSKAGSSVATRQGSNKESARTSGKNSDSTSGRTSLVSQE</sequence>
<keyword evidence="5" id="KW-1185">Reference proteome</keyword>